<reference evidence="2 3" key="1">
    <citation type="submission" date="2016-07" db="EMBL/GenBank/DDBJ databases">
        <title>Pervasive Adenine N6-methylation of Active Genes in Fungi.</title>
        <authorList>
            <consortium name="DOE Joint Genome Institute"/>
            <person name="Mondo S.J."/>
            <person name="Dannebaum R.O."/>
            <person name="Kuo R.C."/>
            <person name="Labutti K."/>
            <person name="Haridas S."/>
            <person name="Kuo A."/>
            <person name="Salamov A."/>
            <person name="Ahrendt S.R."/>
            <person name="Lipzen A."/>
            <person name="Sullivan W."/>
            <person name="Andreopoulos W.B."/>
            <person name="Clum A."/>
            <person name="Lindquist E."/>
            <person name="Daum C."/>
            <person name="Ramamoorthy G.K."/>
            <person name="Gryganskyi A."/>
            <person name="Culley D."/>
            <person name="Magnuson J.K."/>
            <person name="James T.Y."/>
            <person name="O'Malley M.A."/>
            <person name="Stajich J.E."/>
            <person name="Spatafora J.W."/>
            <person name="Visel A."/>
            <person name="Grigoriev I.V."/>
        </authorList>
    </citation>
    <scope>NUCLEOTIDE SEQUENCE [LARGE SCALE GENOMIC DNA]</scope>
    <source>
        <strain evidence="2 3">NRRL 1336</strain>
    </source>
</reference>
<dbReference type="Proteomes" id="UP000193560">
    <property type="component" value="Unassembled WGS sequence"/>
</dbReference>
<dbReference type="STRING" id="90262.A0A1X2I5M0"/>
<feature type="region of interest" description="Disordered" evidence="1">
    <location>
        <begin position="268"/>
        <end position="300"/>
    </location>
</feature>
<evidence type="ECO:0000313" key="2">
    <source>
        <dbReference type="EMBL" id="ORZ09854.1"/>
    </source>
</evidence>
<comment type="caution">
    <text evidence="2">The sequence shown here is derived from an EMBL/GenBank/DDBJ whole genome shotgun (WGS) entry which is preliminary data.</text>
</comment>
<sequence>MVSLPQSASTNKTILDQLLYLSIQSRLDQHDPTQQKSSHRAKHEKHKKAVESIVTGILSSHRNNMKNNYNLDTQFRQRLDLCRLTHTVFGRYDPTQVRDPSTTWKKTKDEHPTCSKLYQAQPLASHCRLHRSLLCPLCPTKPQPPSVSPTTNHSSSPKSHHRTTPTTTTTTTITTTATCRSSALIHAIPLFLKTSADLLRLALNEQQKSKAPMITLAGEKVIGGGLPQAWYELFLDLLTQAAIEAYLCDGQVGMESIVDIFSHGYVEDEDEPDLALSDDDDDDDDDEEEEQEQDGDYCPDSTLWSVPAADHHLLFPKTRSMFLFKSQVWQREQEFLIAGDGVNLQDHFHRLAQTYPVESFDQSMRSFIQRMLNTMDIPILERDKTTRQASASPLTCFLDIGTDGSLFMPETALDDDPSTSSLIQASKRRHSLDPTFPSSPPFKKQKI</sequence>
<feature type="compositionally biased region" description="Acidic residues" evidence="1">
    <location>
        <begin position="268"/>
        <end position="297"/>
    </location>
</feature>
<dbReference type="AlphaFoldDB" id="A0A1X2I5M0"/>
<evidence type="ECO:0000313" key="3">
    <source>
        <dbReference type="Proteomes" id="UP000193560"/>
    </source>
</evidence>
<keyword evidence="3" id="KW-1185">Reference proteome</keyword>
<feature type="region of interest" description="Disordered" evidence="1">
    <location>
        <begin position="29"/>
        <end position="49"/>
    </location>
</feature>
<feature type="compositionally biased region" description="Polar residues" evidence="1">
    <location>
        <begin position="148"/>
        <end position="157"/>
    </location>
</feature>
<dbReference type="OrthoDB" id="2275774at2759"/>
<feature type="compositionally biased region" description="Basic residues" evidence="1">
    <location>
        <begin position="37"/>
        <end position="48"/>
    </location>
</feature>
<protein>
    <submittedName>
        <fullName evidence="2">Uncharacterized protein</fullName>
    </submittedName>
</protein>
<proteinExistence type="predicted"/>
<organism evidence="2 3">
    <name type="scientific">Absidia repens</name>
    <dbReference type="NCBI Taxonomy" id="90262"/>
    <lineage>
        <taxon>Eukaryota</taxon>
        <taxon>Fungi</taxon>
        <taxon>Fungi incertae sedis</taxon>
        <taxon>Mucoromycota</taxon>
        <taxon>Mucoromycotina</taxon>
        <taxon>Mucoromycetes</taxon>
        <taxon>Mucorales</taxon>
        <taxon>Cunninghamellaceae</taxon>
        <taxon>Absidia</taxon>
    </lineage>
</organism>
<feature type="compositionally biased region" description="Low complexity" evidence="1">
    <location>
        <begin position="164"/>
        <end position="173"/>
    </location>
</feature>
<name>A0A1X2I5M0_9FUNG</name>
<accession>A0A1X2I5M0</accession>
<gene>
    <name evidence="2" type="ORF">BCR42DRAFT_454821</name>
</gene>
<evidence type="ECO:0000256" key="1">
    <source>
        <dbReference type="SAM" id="MobiDB-lite"/>
    </source>
</evidence>
<feature type="region of interest" description="Disordered" evidence="1">
    <location>
        <begin position="142"/>
        <end position="173"/>
    </location>
</feature>
<dbReference type="EMBL" id="MCGE01000026">
    <property type="protein sequence ID" value="ORZ09854.1"/>
    <property type="molecule type" value="Genomic_DNA"/>
</dbReference>
<feature type="region of interest" description="Disordered" evidence="1">
    <location>
        <begin position="410"/>
        <end position="447"/>
    </location>
</feature>